<dbReference type="RefSeq" id="WP_157034119.1">
    <property type="nucleotide sequence ID" value="NZ_CP038197.1"/>
</dbReference>
<dbReference type="EMBL" id="QUMX01000106">
    <property type="protein sequence ID" value="REG24937.1"/>
    <property type="molecule type" value="Genomic_DNA"/>
</dbReference>
<dbReference type="AlphaFoldDB" id="A0A3D9XG69"/>
<proteinExistence type="predicted"/>
<keyword evidence="1" id="KW-0472">Membrane</keyword>
<accession>A0A3D9XG69</accession>
<evidence type="ECO:0000313" key="5">
    <source>
        <dbReference type="Proteomes" id="UP000256941"/>
    </source>
</evidence>
<organism evidence="2 5">
    <name type="scientific">Paracoccus versutus</name>
    <name type="common">Thiobacillus versutus</name>
    <dbReference type="NCBI Taxonomy" id="34007"/>
    <lineage>
        <taxon>Bacteria</taxon>
        <taxon>Pseudomonadati</taxon>
        <taxon>Pseudomonadota</taxon>
        <taxon>Alphaproteobacteria</taxon>
        <taxon>Rhodobacterales</taxon>
        <taxon>Paracoccaceae</taxon>
        <taxon>Paracoccus</taxon>
    </lineage>
</organism>
<protein>
    <submittedName>
        <fullName evidence="2">Uncharacterized protein</fullName>
    </submittedName>
</protein>
<dbReference type="Proteomes" id="UP000256941">
    <property type="component" value="Unassembled WGS sequence"/>
</dbReference>
<keyword evidence="1" id="KW-0812">Transmembrane</keyword>
<dbReference type="Proteomes" id="UP000256794">
    <property type="component" value="Unassembled WGS sequence"/>
</dbReference>
<evidence type="ECO:0000256" key="1">
    <source>
        <dbReference type="SAM" id="Phobius"/>
    </source>
</evidence>
<keyword evidence="1" id="KW-1133">Transmembrane helix</keyword>
<name>A0A3D9XG69_PARVE</name>
<accession>A0A3E0AZ16</accession>
<reference evidence="4 5" key="1">
    <citation type="submission" date="2018-08" db="EMBL/GenBank/DDBJ databases">
        <title>Genomic Encyclopedia of Archaeal and Bacterial Type Strains, Phase II (KMG-II): from individual species to whole genera.</title>
        <authorList>
            <person name="Goeker M."/>
        </authorList>
    </citation>
    <scope>NUCLEOTIDE SEQUENCE [LARGE SCALE GENOMIC DNA]</scope>
    <source>
        <strain evidence="2 5">DSM 17099</strain>
        <strain evidence="3 4">DSM 582</strain>
    </source>
</reference>
<feature type="transmembrane region" description="Helical" evidence="1">
    <location>
        <begin position="21"/>
        <end position="43"/>
    </location>
</feature>
<evidence type="ECO:0000313" key="2">
    <source>
        <dbReference type="EMBL" id="REF69505.1"/>
    </source>
</evidence>
<gene>
    <name evidence="3" type="ORF">ATH84_11063</name>
    <name evidence="2" type="ORF">BDD41_2214</name>
</gene>
<dbReference type="EMBL" id="QTUJ01000002">
    <property type="protein sequence ID" value="REF69505.1"/>
    <property type="molecule type" value="Genomic_DNA"/>
</dbReference>
<keyword evidence="4" id="KW-1185">Reference proteome</keyword>
<evidence type="ECO:0000313" key="3">
    <source>
        <dbReference type="EMBL" id="REG24937.1"/>
    </source>
</evidence>
<evidence type="ECO:0000313" key="4">
    <source>
        <dbReference type="Proteomes" id="UP000256794"/>
    </source>
</evidence>
<sequence length="53" mass="6047">MPLTFDPACMLHRFLSSIPNSVFMVIVYLRLRCLLPLAIAHWLPDAAPTLFSF</sequence>
<comment type="caution">
    <text evidence="2">The sequence shown here is derived from an EMBL/GenBank/DDBJ whole genome shotgun (WGS) entry which is preliminary data.</text>
</comment>